<dbReference type="RefSeq" id="WP_120742735.1">
    <property type="nucleotide sequence ID" value="NZ_CP032568.1"/>
</dbReference>
<name>A0A386ZMQ2_9NOCA</name>
<reference evidence="1 2" key="1">
    <citation type="submission" date="2018-09" db="EMBL/GenBank/DDBJ databases">
        <title>Nocardia yunnanensis sp. nov., an actinomycete isolated from a soil sample.</title>
        <authorList>
            <person name="Zhang J."/>
        </authorList>
    </citation>
    <scope>NUCLEOTIDE SEQUENCE [LARGE SCALE GENOMIC DNA]</scope>
    <source>
        <strain evidence="1 2">CFHS0054</strain>
    </source>
</reference>
<protein>
    <submittedName>
        <fullName evidence="1">Uncharacterized protein</fullName>
    </submittedName>
</protein>
<dbReference type="EMBL" id="CP032568">
    <property type="protein sequence ID" value="AYF77855.1"/>
    <property type="molecule type" value="Genomic_DNA"/>
</dbReference>
<evidence type="ECO:0000313" key="1">
    <source>
        <dbReference type="EMBL" id="AYF77855.1"/>
    </source>
</evidence>
<organism evidence="1 2">
    <name type="scientific">Nocardia yunnanensis</name>
    <dbReference type="NCBI Taxonomy" id="2382165"/>
    <lineage>
        <taxon>Bacteria</taxon>
        <taxon>Bacillati</taxon>
        <taxon>Actinomycetota</taxon>
        <taxon>Actinomycetes</taxon>
        <taxon>Mycobacteriales</taxon>
        <taxon>Nocardiaceae</taxon>
        <taxon>Nocardia</taxon>
    </lineage>
</organism>
<dbReference type="OrthoDB" id="4555956at2"/>
<dbReference type="Proteomes" id="UP000267164">
    <property type="component" value="Chromosome"/>
</dbReference>
<dbReference type="AlphaFoldDB" id="A0A386ZMQ2"/>
<evidence type="ECO:0000313" key="2">
    <source>
        <dbReference type="Proteomes" id="UP000267164"/>
    </source>
</evidence>
<proteinExistence type="predicted"/>
<gene>
    <name evidence="1" type="ORF">D7D52_33095</name>
</gene>
<dbReference type="KEGG" id="nyu:D7D52_33095"/>
<accession>A0A386ZMQ2</accession>
<keyword evidence="2" id="KW-1185">Reference proteome</keyword>
<sequence>MDWFMKPARTYSVRDDGRVELRVILTVGDDAHVVTPWHSARRPMIVSAAEIALDCDMPVNEVPGRELTADGDQNGLHDFRLVHDPRL</sequence>